<feature type="compositionally biased region" description="Polar residues" evidence="1">
    <location>
        <begin position="1"/>
        <end position="17"/>
    </location>
</feature>
<dbReference type="AlphaFoldDB" id="A0A0P1ADT8"/>
<name>A0A0P1ADT8_PLAHL</name>
<organism evidence="2 3">
    <name type="scientific">Plasmopara halstedii</name>
    <name type="common">Downy mildew of sunflower</name>
    <dbReference type="NCBI Taxonomy" id="4781"/>
    <lineage>
        <taxon>Eukaryota</taxon>
        <taxon>Sar</taxon>
        <taxon>Stramenopiles</taxon>
        <taxon>Oomycota</taxon>
        <taxon>Peronosporomycetes</taxon>
        <taxon>Peronosporales</taxon>
        <taxon>Peronosporaceae</taxon>
        <taxon>Plasmopara</taxon>
    </lineage>
</organism>
<dbReference type="SUPFAM" id="SSF50156">
    <property type="entry name" value="PDZ domain-like"/>
    <property type="match status" value="1"/>
</dbReference>
<evidence type="ECO:0000256" key="1">
    <source>
        <dbReference type="SAM" id="MobiDB-lite"/>
    </source>
</evidence>
<proteinExistence type="predicted"/>
<sequence>MSLKRPQNPTKNYQYHNTSSSPSSVSISSTKIKSRRSRRLAHGSAVLSSMYKSSLPLASTPRTVEFMWGGITSPGFTLKWKRTGIILVSSVTRETQMATRLKIGSKLRLVGGFPVNSLTLEDVKKVMLMAPKPVSLVFVNSRDVYIGNPVSSNKNEQVITRTNIRARLSASRKLSSANEQCDTNNSTNTYHESNGAKNESSGSTISASTTYDMQSDSNASRKCKVSKLQMAFDRINQLVNRPVRRASLHLAGGNSIIV</sequence>
<evidence type="ECO:0000313" key="2">
    <source>
        <dbReference type="EMBL" id="CEG38976.1"/>
    </source>
</evidence>
<feature type="region of interest" description="Disordered" evidence="1">
    <location>
        <begin position="175"/>
        <end position="219"/>
    </location>
</feature>
<feature type="compositionally biased region" description="Low complexity" evidence="1">
    <location>
        <begin position="18"/>
        <end position="31"/>
    </location>
</feature>
<dbReference type="OrthoDB" id="159684at2759"/>
<evidence type="ECO:0000313" key="3">
    <source>
        <dbReference type="Proteomes" id="UP000054928"/>
    </source>
</evidence>
<reference evidence="3" key="1">
    <citation type="submission" date="2014-09" db="EMBL/GenBank/DDBJ databases">
        <authorList>
            <person name="Sharma Rahul"/>
            <person name="Thines Marco"/>
        </authorList>
    </citation>
    <scope>NUCLEOTIDE SEQUENCE [LARGE SCALE GENOMIC DNA]</scope>
</reference>
<feature type="compositionally biased region" description="Polar residues" evidence="1">
    <location>
        <begin position="178"/>
        <end position="219"/>
    </location>
</feature>
<dbReference type="Proteomes" id="UP000054928">
    <property type="component" value="Unassembled WGS sequence"/>
</dbReference>
<dbReference type="RefSeq" id="XP_024575345.1">
    <property type="nucleotide sequence ID" value="XM_024724473.1"/>
</dbReference>
<dbReference type="EMBL" id="CCYD01000322">
    <property type="protein sequence ID" value="CEG38976.1"/>
    <property type="molecule type" value="Genomic_DNA"/>
</dbReference>
<dbReference type="InterPro" id="IPR036034">
    <property type="entry name" value="PDZ_sf"/>
</dbReference>
<protein>
    <submittedName>
        <fullName evidence="2">PDZ domain</fullName>
    </submittedName>
</protein>
<accession>A0A0P1ADT8</accession>
<keyword evidence="3" id="KW-1185">Reference proteome</keyword>
<dbReference type="GeneID" id="36404073"/>
<feature type="region of interest" description="Disordered" evidence="1">
    <location>
        <begin position="1"/>
        <end position="35"/>
    </location>
</feature>